<keyword evidence="3" id="KW-0460">Magnesium</keyword>
<dbReference type="InterPro" id="IPR000086">
    <property type="entry name" value="NUDIX_hydrolase_dom"/>
</dbReference>
<dbReference type="PROSITE" id="PS00893">
    <property type="entry name" value="NUDIX_BOX"/>
    <property type="match status" value="1"/>
</dbReference>
<protein>
    <submittedName>
        <fullName evidence="6">DNA mismatch repair protein MutT</fullName>
    </submittedName>
</protein>
<dbReference type="PROSITE" id="PS51462">
    <property type="entry name" value="NUDIX"/>
    <property type="match status" value="1"/>
</dbReference>
<dbReference type="Pfam" id="PF00293">
    <property type="entry name" value="NUDIX"/>
    <property type="match status" value="1"/>
</dbReference>
<sequence>MKHVKVAYAFIYDETEEKVLMVHNLPGVWTLPGGEVEAGESLHDAVIRETREETGLTVEAGNVLAVNEALFQERDHHAVMFTFEARVVDGIPAVQDPAEISEVKWVNLETANKYMHYIPCGAEGLLTVSAPYTYQGKC</sequence>
<dbReference type="Gene3D" id="3.90.79.10">
    <property type="entry name" value="Nucleoside Triphosphate Pyrophosphohydrolase"/>
    <property type="match status" value="1"/>
</dbReference>
<dbReference type="GO" id="GO:0016787">
    <property type="term" value="F:hydrolase activity"/>
    <property type="evidence" value="ECO:0007669"/>
    <property type="project" value="UniProtKB-KW"/>
</dbReference>
<evidence type="ECO:0000256" key="2">
    <source>
        <dbReference type="ARBA" id="ARBA00022801"/>
    </source>
</evidence>
<proteinExistence type="inferred from homology"/>
<dbReference type="Proteomes" id="UP000234748">
    <property type="component" value="Unassembled WGS sequence"/>
</dbReference>
<evidence type="ECO:0000313" key="6">
    <source>
        <dbReference type="EMBL" id="PLT29623.1"/>
    </source>
</evidence>
<accession>A0A2N5M5Q6</accession>
<evidence type="ECO:0000259" key="5">
    <source>
        <dbReference type="PROSITE" id="PS51462"/>
    </source>
</evidence>
<dbReference type="InterPro" id="IPR015797">
    <property type="entry name" value="NUDIX_hydrolase-like_dom_sf"/>
</dbReference>
<dbReference type="PANTHER" id="PTHR43046:SF12">
    <property type="entry name" value="GDP-MANNOSE MANNOSYL HYDROLASE"/>
    <property type="match status" value="1"/>
</dbReference>
<evidence type="ECO:0000256" key="4">
    <source>
        <dbReference type="RuleBase" id="RU003476"/>
    </source>
</evidence>
<dbReference type="CDD" id="cd02883">
    <property type="entry name" value="NUDIX_Hydrolase"/>
    <property type="match status" value="1"/>
</dbReference>
<evidence type="ECO:0000313" key="7">
    <source>
        <dbReference type="Proteomes" id="UP000234748"/>
    </source>
</evidence>
<dbReference type="SUPFAM" id="SSF55811">
    <property type="entry name" value="Nudix"/>
    <property type="match status" value="1"/>
</dbReference>
<dbReference type="EMBL" id="PGUY01000037">
    <property type="protein sequence ID" value="PLT29623.1"/>
    <property type="molecule type" value="Genomic_DNA"/>
</dbReference>
<keyword evidence="7" id="KW-1185">Reference proteome</keyword>
<reference evidence="6 7" key="1">
    <citation type="submission" date="2017-11" db="EMBL/GenBank/DDBJ databases">
        <title>Comparitive Functional Genomics of Dry Heat Resistant strains isolated from the Viking Spacecraft.</title>
        <authorList>
            <person name="Seuylemezian A."/>
            <person name="Cooper K."/>
            <person name="Vaishampayan P."/>
        </authorList>
    </citation>
    <scope>NUCLEOTIDE SEQUENCE [LARGE SCALE GENOMIC DNA]</scope>
    <source>
        <strain evidence="6 7">V1-29</strain>
    </source>
</reference>
<dbReference type="PANTHER" id="PTHR43046">
    <property type="entry name" value="GDP-MANNOSE MANNOSYL HYDROLASE"/>
    <property type="match status" value="1"/>
</dbReference>
<name>A0A2N5M5Q6_9BACI</name>
<evidence type="ECO:0000256" key="1">
    <source>
        <dbReference type="ARBA" id="ARBA00001946"/>
    </source>
</evidence>
<comment type="caution">
    <text evidence="6">The sequence shown here is derived from an EMBL/GenBank/DDBJ whole genome shotgun (WGS) entry which is preliminary data.</text>
</comment>
<dbReference type="RefSeq" id="WP_101642440.1">
    <property type="nucleotide sequence ID" value="NZ_PGUY01000037.1"/>
</dbReference>
<comment type="similarity">
    <text evidence="4">Belongs to the Nudix hydrolase family.</text>
</comment>
<feature type="domain" description="Nudix hydrolase" evidence="5">
    <location>
        <begin position="2"/>
        <end position="127"/>
    </location>
</feature>
<gene>
    <name evidence="6" type="ORF">CUU66_12005</name>
</gene>
<dbReference type="AlphaFoldDB" id="A0A2N5M5Q6"/>
<dbReference type="PRINTS" id="PR00502">
    <property type="entry name" value="NUDIXFAMILY"/>
</dbReference>
<dbReference type="OrthoDB" id="9787880at2"/>
<dbReference type="InterPro" id="IPR020476">
    <property type="entry name" value="Nudix_hydrolase"/>
</dbReference>
<comment type="cofactor">
    <cofactor evidence="1">
        <name>Mg(2+)</name>
        <dbReference type="ChEBI" id="CHEBI:18420"/>
    </cofactor>
</comment>
<keyword evidence="2 4" id="KW-0378">Hydrolase</keyword>
<dbReference type="InterPro" id="IPR020084">
    <property type="entry name" value="NUDIX_hydrolase_CS"/>
</dbReference>
<evidence type="ECO:0000256" key="3">
    <source>
        <dbReference type="ARBA" id="ARBA00022842"/>
    </source>
</evidence>
<organism evidence="6 7">
    <name type="scientific">Peribacillus deserti</name>
    <dbReference type="NCBI Taxonomy" id="673318"/>
    <lineage>
        <taxon>Bacteria</taxon>
        <taxon>Bacillati</taxon>
        <taxon>Bacillota</taxon>
        <taxon>Bacilli</taxon>
        <taxon>Bacillales</taxon>
        <taxon>Bacillaceae</taxon>
        <taxon>Peribacillus</taxon>
    </lineage>
</organism>